<dbReference type="InterPro" id="IPR009008">
    <property type="entry name" value="Val/Leu/Ile-tRNA-synth_edit"/>
</dbReference>
<dbReference type="SUPFAM" id="SSF47323">
    <property type="entry name" value="Anticodon-binding domain of a subclass of class I aminoacyl-tRNA synthetases"/>
    <property type="match status" value="1"/>
</dbReference>
<protein>
    <recommendedName>
        <fullName evidence="12">Valine--tRNA ligase</fullName>
        <ecNumber evidence="12">6.1.1.9</ecNumber>
    </recommendedName>
    <alternativeName>
        <fullName evidence="12">Valyl-tRNA synthetase</fullName>
        <shortName evidence="12">ValRS</shortName>
    </alternativeName>
</protein>
<dbReference type="Gene3D" id="3.90.740.10">
    <property type="entry name" value="Valyl/Leucyl/Isoleucyl-tRNA synthetase, editing domain"/>
    <property type="match status" value="1"/>
</dbReference>
<dbReference type="GO" id="GO:0004832">
    <property type="term" value="F:valine-tRNA ligase activity"/>
    <property type="evidence" value="ECO:0007669"/>
    <property type="project" value="UniProtKB-UniRule"/>
</dbReference>
<keyword evidence="6 12" id="KW-0067">ATP-binding</keyword>
<dbReference type="FunFam" id="3.40.50.620:FF:000032">
    <property type="entry name" value="Valine--tRNA ligase"/>
    <property type="match status" value="1"/>
</dbReference>
<dbReference type="NCBIfam" id="TIGR00422">
    <property type="entry name" value="valS"/>
    <property type="match status" value="1"/>
</dbReference>
<evidence type="ECO:0000256" key="4">
    <source>
        <dbReference type="ARBA" id="ARBA00022598"/>
    </source>
</evidence>
<dbReference type="InterPro" id="IPR014729">
    <property type="entry name" value="Rossmann-like_a/b/a_fold"/>
</dbReference>
<keyword evidence="17" id="KW-1185">Reference proteome</keyword>
<evidence type="ECO:0000256" key="1">
    <source>
        <dbReference type="ARBA" id="ARBA00004496"/>
    </source>
</evidence>
<sequence>MLEKHYDHQAIESRWYPAWEENKLFSSKVDPTKKPFTVVIPPPNVTGMLHMGHVLNNTIQDILIRYKKMNGFNTCWVPGMDHAGIATQTMVEKNMRKQGIDPDSLTREEFLEKVWNWKHDFGGLIIRQLRRLGSSCDWDRERFTMDEGLSNAVLTMFKHLYDKGWIYRGKYIVNWCPALQTALSDDEVERSEEDSSLWHFKYPLVEGDGHLVVATTRPETMLGDTGVAVHPDDERYKHLIGKKLLLPIVNREIPIIAHTHVDPAFGTGCVKVTPSHSKEDFEMAMDTNLEFLTVMDKRAIMNENAPEAFRGMDRFKARKAVVAKMEELGFLLKTEPHKVAVGRCYRTKDVVEPYLSEQWFIKMEHMAKRALDVVLDGKIKLHPERWVNVYRHWLENIRDWCISRQLKWGHRIPVWYCGDCGAQTCSVELAEACGTCGSKNIEQDPDVMDTWASSWLWPFSVFGWPEKSEDLAYYYPTSTLVTAADIIFFWVARMVMSGLEALDEIPFDQVYFNGIVRDLQGRKMSKTLGNSPNPLDVIDKYGADALRFSVVYNTPYGEDTRFAEASCDLGRGFCTKIWNANRFLQMTFEGVTPDDNWREAEGDIVARWILSRLHSTIDGITEELENFRLANAASRIYNFFWSELCDWYVEFLKPLQREADEAGRAVMLGRTQAVIDTCLRMLHPFMPFVTEELWHHLDDRHEGRYLVQQDWPKLNRDLIDTEIEDAMSAIQALISGTRAVRKSYNLPNNAHFHLYLYAAPSQIRYIEEMKPILLKLAGLEDYTVLEENAAPQGCTAINVKGMSAYLDLRGHLDIEAELGKIDAKIAKINKEMKPLEGRLKNKGFVDKAPAEVVDKARADLEELKRQVDTLSQTREDLQKLGQA</sequence>
<dbReference type="NCBIfam" id="NF004349">
    <property type="entry name" value="PRK05729.1"/>
    <property type="match status" value="1"/>
</dbReference>
<evidence type="ECO:0000256" key="10">
    <source>
        <dbReference type="ARBA" id="ARBA00047552"/>
    </source>
</evidence>
<feature type="short sequence motif" description="'KMSKS' region" evidence="12">
    <location>
        <begin position="523"/>
        <end position="527"/>
    </location>
</feature>
<evidence type="ECO:0000259" key="15">
    <source>
        <dbReference type="Pfam" id="PF10458"/>
    </source>
</evidence>
<evidence type="ECO:0000256" key="12">
    <source>
        <dbReference type="HAMAP-Rule" id="MF_02004"/>
    </source>
</evidence>
<dbReference type="Gene3D" id="1.10.287.380">
    <property type="entry name" value="Valyl-tRNA synthetase, C-terminal domain"/>
    <property type="match status" value="1"/>
</dbReference>
<evidence type="ECO:0000259" key="14">
    <source>
        <dbReference type="Pfam" id="PF08264"/>
    </source>
</evidence>
<evidence type="ECO:0000256" key="9">
    <source>
        <dbReference type="ARBA" id="ARBA00023146"/>
    </source>
</evidence>
<dbReference type="KEGG" id="scor:J3U87_06475"/>
<dbReference type="PROSITE" id="PS00178">
    <property type="entry name" value="AA_TRNA_LIGASE_I"/>
    <property type="match status" value="1"/>
</dbReference>
<dbReference type="InterPro" id="IPR037118">
    <property type="entry name" value="Val-tRNA_synth_C_sf"/>
</dbReference>
<dbReference type="SUPFAM" id="SSF50677">
    <property type="entry name" value="ValRS/IleRS/LeuRS editing domain"/>
    <property type="match status" value="1"/>
</dbReference>
<feature type="domain" description="Aminoacyl-tRNA synthetase class Ia" evidence="13">
    <location>
        <begin position="15"/>
        <end position="562"/>
    </location>
</feature>
<dbReference type="GO" id="GO:0005829">
    <property type="term" value="C:cytosol"/>
    <property type="evidence" value="ECO:0007669"/>
    <property type="project" value="TreeGrafter"/>
</dbReference>
<reference evidence="16" key="1">
    <citation type="submission" date="2021-03" db="EMBL/GenBank/DDBJ databases">
        <title>Acanthopleuribacteraceae sp. M133.</title>
        <authorList>
            <person name="Wang G."/>
        </authorList>
    </citation>
    <scope>NUCLEOTIDE SEQUENCE</scope>
    <source>
        <strain evidence="16">M133</strain>
    </source>
</reference>
<feature type="binding site" evidence="12">
    <location>
        <position position="526"/>
    </location>
    <ligand>
        <name>ATP</name>
        <dbReference type="ChEBI" id="CHEBI:30616"/>
    </ligand>
</feature>
<dbReference type="InterPro" id="IPR010978">
    <property type="entry name" value="tRNA-bd_arm"/>
</dbReference>
<dbReference type="RefSeq" id="WP_237382211.1">
    <property type="nucleotide sequence ID" value="NZ_CP071793.1"/>
</dbReference>
<dbReference type="HAMAP" id="MF_02004">
    <property type="entry name" value="Val_tRNA_synth_type1"/>
    <property type="match status" value="1"/>
</dbReference>
<keyword evidence="9 12" id="KW-0030">Aminoacyl-tRNA synthetase</keyword>
<dbReference type="InterPro" id="IPR002300">
    <property type="entry name" value="aa-tRNA-synth_Ia"/>
</dbReference>
<dbReference type="GO" id="GO:0005524">
    <property type="term" value="F:ATP binding"/>
    <property type="evidence" value="ECO:0007669"/>
    <property type="project" value="UniProtKB-UniRule"/>
</dbReference>
<evidence type="ECO:0000256" key="5">
    <source>
        <dbReference type="ARBA" id="ARBA00022741"/>
    </source>
</evidence>
<keyword evidence="7 12" id="KW-0648">Protein biosynthesis</keyword>
<feature type="domain" description="Methionyl/Valyl/Leucyl/Isoleucyl-tRNA synthetase anticodon-binding" evidence="14">
    <location>
        <begin position="607"/>
        <end position="751"/>
    </location>
</feature>
<keyword evidence="3 12" id="KW-0963">Cytoplasm</keyword>
<dbReference type="SUPFAM" id="SSF46589">
    <property type="entry name" value="tRNA-binding arm"/>
    <property type="match status" value="1"/>
</dbReference>
<evidence type="ECO:0000259" key="13">
    <source>
        <dbReference type="Pfam" id="PF00133"/>
    </source>
</evidence>
<dbReference type="Proteomes" id="UP000663929">
    <property type="component" value="Chromosome"/>
</dbReference>
<dbReference type="InterPro" id="IPR001412">
    <property type="entry name" value="aa-tRNA-synth_I_CS"/>
</dbReference>
<dbReference type="CDD" id="cd00817">
    <property type="entry name" value="ValRS_core"/>
    <property type="match status" value="1"/>
</dbReference>
<keyword evidence="8 12" id="KW-0175">Coiled coil</keyword>
<dbReference type="Gene3D" id="2.170.220.10">
    <property type="match status" value="1"/>
</dbReference>
<dbReference type="GO" id="GO:0002161">
    <property type="term" value="F:aminoacyl-tRNA deacylase activity"/>
    <property type="evidence" value="ECO:0007669"/>
    <property type="project" value="InterPro"/>
</dbReference>
<dbReference type="InterPro" id="IPR033705">
    <property type="entry name" value="Anticodon_Ia_Val"/>
</dbReference>
<comment type="domain">
    <text evidence="12">The C-terminal coiled-coil domain is crucial for aminoacylation activity.</text>
</comment>
<dbReference type="Pfam" id="PF08264">
    <property type="entry name" value="Anticodon_1"/>
    <property type="match status" value="1"/>
</dbReference>
<dbReference type="PANTHER" id="PTHR11946:SF93">
    <property type="entry name" value="VALINE--TRNA LIGASE, CHLOROPLASTIC_MITOCHONDRIAL 2"/>
    <property type="match status" value="1"/>
</dbReference>
<evidence type="ECO:0000256" key="2">
    <source>
        <dbReference type="ARBA" id="ARBA00011245"/>
    </source>
</evidence>
<dbReference type="SUPFAM" id="SSF52374">
    <property type="entry name" value="Nucleotidylyl transferase"/>
    <property type="match status" value="1"/>
</dbReference>
<evidence type="ECO:0000256" key="6">
    <source>
        <dbReference type="ARBA" id="ARBA00022840"/>
    </source>
</evidence>
<dbReference type="GO" id="GO:0006438">
    <property type="term" value="P:valyl-tRNA aminoacylation"/>
    <property type="evidence" value="ECO:0007669"/>
    <property type="project" value="UniProtKB-UniRule"/>
</dbReference>
<evidence type="ECO:0000256" key="3">
    <source>
        <dbReference type="ARBA" id="ARBA00022490"/>
    </source>
</evidence>
<comment type="subcellular location">
    <subcellularLocation>
        <location evidence="1 12">Cytoplasm</location>
    </subcellularLocation>
</comment>
<feature type="short sequence motif" description="'HIGH' region" evidence="12">
    <location>
        <begin position="43"/>
        <end position="53"/>
    </location>
</feature>
<dbReference type="InterPro" id="IPR019499">
    <property type="entry name" value="Val-tRNA_synth_tRNA-bd"/>
</dbReference>
<feature type="domain" description="Valyl-tRNA synthetase tRNA-binding arm" evidence="15">
    <location>
        <begin position="813"/>
        <end position="877"/>
    </location>
</feature>
<comment type="catalytic activity">
    <reaction evidence="10 12">
        <text>tRNA(Val) + L-valine + ATP = L-valyl-tRNA(Val) + AMP + diphosphate</text>
        <dbReference type="Rhea" id="RHEA:10704"/>
        <dbReference type="Rhea" id="RHEA-COMP:9672"/>
        <dbReference type="Rhea" id="RHEA-COMP:9708"/>
        <dbReference type="ChEBI" id="CHEBI:30616"/>
        <dbReference type="ChEBI" id="CHEBI:33019"/>
        <dbReference type="ChEBI" id="CHEBI:57762"/>
        <dbReference type="ChEBI" id="CHEBI:78442"/>
        <dbReference type="ChEBI" id="CHEBI:78537"/>
        <dbReference type="ChEBI" id="CHEBI:456215"/>
        <dbReference type="EC" id="6.1.1.9"/>
    </reaction>
</comment>
<keyword evidence="4 12" id="KW-0436">Ligase</keyword>
<proteinExistence type="inferred from homology"/>
<dbReference type="PRINTS" id="PR00986">
    <property type="entry name" value="TRNASYNTHVAL"/>
</dbReference>
<evidence type="ECO:0000256" key="11">
    <source>
        <dbReference type="ARBA" id="ARBA00060830"/>
    </source>
</evidence>
<comment type="domain">
    <text evidence="12">ValRS has two distinct active sites: one for aminoacylation and one for editing. The misactivated threonine is translocated from the active site to the editing site.</text>
</comment>
<evidence type="ECO:0000256" key="8">
    <source>
        <dbReference type="ARBA" id="ARBA00023054"/>
    </source>
</evidence>
<feature type="coiled-coil region" evidence="12">
    <location>
        <begin position="853"/>
        <end position="880"/>
    </location>
</feature>
<comment type="similarity">
    <text evidence="11 12">Belongs to the class-I aminoacyl-tRNA synthetase family. ValS type 1 subfamily.</text>
</comment>
<dbReference type="Gene3D" id="3.40.50.620">
    <property type="entry name" value="HUPs"/>
    <property type="match status" value="2"/>
</dbReference>
<dbReference type="CDD" id="cd07962">
    <property type="entry name" value="Anticodon_Ia_Val"/>
    <property type="match status" value="1"/>
</dbReference>
<accession>A0A8A4TSS3</accession>
<dbReference type="EMBL" id="CP071793">
    <property type="protein sequence ID" value="QTD52102.1"/>
    <property type="molecule type" value="Genomic_DNA"/>
</dbReference>
<name>A0A8A4TSS3_SULCO</name>
<dbReference type="PANTHER" id="PTHR11946">
    <property type="entry name" value="VALYL-TRNA SYNTHETASES"/>
    <property type="match status" value="1"/>
</dbReference>
<dbReference type="InterPro" id="IPR002303">
    <property type="entry name" value="Valyl-tRNA_ligase"/>
</dbReference>
<dbReference type="InterPro" id="IPR013155">
    <property type="entry name" value="M/V/L/I-tRNA-synth_anticd-bd"/>
</dbReference>
<gene>
    <name evidence="12" type="primary">valS</name>
    <name evidence="16" type="ORF">J3U87_06475</name>
</gene>
<evidence type="ECO:0000313" key="17">
    <source>
        <dbReference type="Proteomes" id="UP000663929"/>
    </source>
</evidence>
<organism evidence="16 17">
    <name type="scientific">Sulfidibacter corallicola</name>
    <dbReference type="NCBI Taxonomy" id="2818388"/>
    <lineage>
        <taxon>Bacteria</taxon>
        <taxon>Pseudomonadati</taxon>
        <taxon>Acidobacteriota</taxon>
        <taxon>Holophagae</taxon>
        <taxon>Acanthopleuribacterales</taxon>
        <taxon>Acanthopleuribacteraceae</taxon>
        <taxon>Sulfidibacter</taxon>
    </lineage>
</organism>
<dbReference type="FunFam" id="3.90.740.10:FF:000008">
    <property type="entry name" value="Valine--tRNA ligase, mitochondrial"/>
    <property type="match status" value="1"/>
</dbReference>
<comment type="function">
    <text evidence="12">Catalyzes the attachment of valine to tRNA(Val). As ValRS can inadvertently accommodate and process structurally similar amino acids such as threonine, to avoid such errors, it has a 'posttransfer' editing activity that hydrolyzes mischarged Thr-tRNA(Val) in a tRNA-dependent manner.</text>
</comment>
<dbReference type="Gene3D" id="1.10.730.10">
    <property type="entry name" value="Isoleucyl-tRNA Synthetase, Domain 1"/>
    <property type="match status" value="1"/>
</dbReference>
<dbReference type="Pfam" id="PF10458">
    <property type="entry name" value="Val_tRNA-synt_C"/>
    <property type="match status" value="1"/>
</dbReference>
<dbReference type="InterPro" id="IPR009080">
    <property type="entry name" value="tRNAsynth_Ia_anticodon-bd"/>
</dbReference>
<keyword evidence="5 12" id="KW-0547">Nucleotide-binding</keyword>
<dbReference type="Pfam" id="PF00133">
    <property type="entry name" value="tRNA-synt_1"/>
    <property type="match status" value="1"/>
</dbReference>
<evidence type="ECO:0000313" key="16">
    <source>
        <dbReference type="EMBL" id="QTD52102.1"/>
    </source>
</evidence>
<dbReference type="AlphaFoldDB" id="A0A8A4TSS3"/>
<evidence type="ECO:0000256" key="7">
    <source>
        <dbReference type="ARBA" id="ARBA00022917"/>
    </source>
</evidence>
<dbReference type="EC" id="6.1.1.9" evidence="12"/>
<dbReference type="FunFam" id="1.10.287.380:FF:000001">
    <property type="entry name" value="Valine--tRNA ligase"/>
    <property type="match status" value="1"/>
</dbReference>
<comment type="subunit">
    <text evidence="2 12">Monomer.</text>
</comment>